<sequence>MTETRTLRFDIRNRAEAELALIQAGALVLDASGETYGWTEIVVTRALYPASRQQEAYVASITKFMSHHVYWHGLTLSHRQWEDLLVAAWRKEFPVPGLTGGLAFVGGQARDLGVQSCSQLIDLAEAILSHLNLSLDSPPSQPINVIQTGDELCDLQALSLVRDHAKPVHVGTALAAKRSVKPKRPSRQRGWDNIRTRPALPVPVVASSSENESL</sequence>
<dbReference type="SUPFAM" id="SSF103370">
    <property type="entry name" value="NinB"/>
    <property type="match status" value="1"/>
</dbReference>
<evidence type="ECO:0000313" key="3">
    <source>
        <dbReference type="Proteomes" id="UP000253204"/>
    </source>
</evidence>
<keyword evidence="3" id="KW-1185">Reference proteome</keyword>
<dbReference type="InterPro" id="IPR036619">
    <property type="entry name" value="NinB_sf"/>
</dbReference>
<reference evidence="2 3" key="1">
    <citation type="submission" date="2018-07" db="EMBL/GenBank/DDBJ databases">
        <title>Halomonas rutogse sp. nov., isolated from Lake TangqianCo on Tibetan Plateau.</title>
        <authorList>
            <person name="Lu H."/>
            <person name="Xing P."/>
            <person name="Wu Q."/>
        </authorList>
    </citation>
    <scope>NUCLEOTIDE SEQUENCE [LARGE SCALE GENOMIC DNA]</scope>
    <source>
        <strain evidence="2 3">TQ8S</strain>
    </source>
</reference>
<evidence type="ECO:0000256" key="1">
    <source>
        <dbReference type="SAM" id="MobiDB-lite"/>
    </source>
</evidence>
<protein>
    <submittedName>
        <fullName evidence="2">Uncharacterized protein</fullName>
    </submittedName>
</protein>
<comment type="caution">
    <text evidence="2">The sequence shown here is derived from an EMBL/GenBank/DDBJ whole genome shotgun (WGS) entry which is preliminary data.</text>
</comment>
<organism evidence="2 3">
    <name type="scientific">Vreelandella rituensis</name>
    <dbReference type="NCBI Taxonomy" id="2282306"/>
    <lineage>
        <taxon>Bacteria</taxon>
        <taxon>Pseudomonadati</taxon>
        <taxon>Pseudomonadota</taxon>
        <taxon>Gammaproteobacteria</taxon>
        <taxon>Oceanospirillales</taxon>
        <taxon>Halomonadaceae</taxon>
        <taxon>Vreelandella</taxon>
    </lineage>
</organism>
<dbReference type="RefSeq" id="WP_114485180.1">
    <property type="nucleotide sequence ID" value="NZ_CBCSHM010000001.1"/>
</dbReference>
<dbReference type="OrthoDB" id="6064804at2"/>
<feature type="region of interest" description="Disordered" evidence="1">
    <location>
        <begin position="174"/>
        <end position="197"/>
    </location>
</feature>
<feature type="compositionally biased region" description="Basic residues" evidence="1">
    <location>
        <begin position="178"/>
        <end position="187"/>
    </location>
</feature>
<accession>A0A368UBR2</accession>
<gene>
    <name evidence="2" type="ORF">DU506_01460</name>
</gene>
<dbReference type="InterPro" id="IPR008711">
    <property type="entry name" value="Recombinase_NinB"/>
</dbReference>
<name>A0A368UBR2_9GAMM</name>
<proteinExistence type="predicted"/>
<dbReference type="Proteomes" id="UP000253204">
    <property type="component" value="Unassembled WGS sequence"/>
</dbReference>
<dbReference type="EMBL" id="QPIJ01000001">
    <property type="protein sequence ID" value="RCV93852.1"/>
    <property type="molecule type" value="Genomic_DNA"/>
</dbReference>
<dbReference type="AlphaFoldDB" id="A0A368UBR2"/>
<dbReference type="Gene3D" id="1.10.3790.10">
    <property type="entry name" value="NinB"/>
    <property type="match status" value="1"/>
</dbReference>
<evidence type="ECO:0000313" key="2">
    <source>
        <dbReference type="EMBL" id="RCV93852.1"/>
    </source>
</evidence>
<dbReference type="Pfam" id="PF05772">
    <property type="entry name" value="NinB"/>
    <property type="match status" value="1"/>
</dbReference>